<keyword evidence="4" id="KW-1185">Reference proteome</keyword>
<dbReference type="EMBL" id="CP000249">
    <property type="protein sequence ID" value="ABD09758.1"/>
    <property type="molecule type" value="Genomic_DNA"/>
</dbReference>
<keyword evidence="2" id="KW-1133">Transmembrane helix</keyword>
<accession>Q2JG34</accession>
<evidence type="ECO:0000313" key="3">
    <source>
        <dbReference type="EMBL" id="ABD09758.1"/>
    </source>
</evidence>
<dbReference type="Proteomes" id="UP000001937">
    <property type="component" value="Chromosome"/>
</dbReference>
<dbReference type="AlphaFoldDB" id="Q2JG34"/>
<feature type="compositionally biased region" description="Low complexity" evidence="1">
    <location>
        <begin position="215"/>
        <end position="227"/>
    </location>
</feature>
<organism evidence="3 4">
    <name type="scientific">Frankia casuarinae (strain DSM 45818 / CECT 9043 / HFP020203 / CcI3)</name>
    <dbReference type="NCBI Taxonomy" id="106370"/>
    <lineage>
        <taxon>Bacteria</taxon>
        <taxon>Bacillati</taxon>
        <taxon>Actinomycetota</taxon>
        <taxon>Actinomycetes</taxon>
        <taxon>Frankiales</taxon>
        <taxon>Frankiaceae</taxon>
        <taxon>Frankia</taxon>
    </lineage>
</organism>
<feature type="transmembrane region" description="Helical" evidence="2">
    <location>
        <begin position="40"/>
        <end position="58"/>
    </location>
</feature>
<sequence>MAAVAMIIALLAVMVMLIGVTGILRGRVGWAGILDRRRSGAVAAAGFTVAVIAFGLAAPGGPTPGDVLIQADRPSSDRLVRARTDDDRDDDRWAGRREQSRSSFPTRSTYPDPVHPVPGVPGTDGARTLPRLVAPSGDPDSAGGPTAPFVESRPPSSPTRPPSADGGRRVSLVPPVASDRADAFGPDPGDRRLLPSVPSRRTAPRPSSNPSEARPSGGLLPAPAGGSVDPGPPAQAGPTGGGRADGRGDDCGPATGPGPIVVIPDLFGSKQQADAAMCADP</sequence>
<protein>
    <submittedName>
        <fullName evidence="3">Uncharacterized protein</fullName>
    </submittedName>
</protein>
<feature type="region of interest" description="Disordered" evidence="1">
    <location>
        <begin position="65"/>
        <end position="264"/>
    </location>
</feature>
<dbReference type="HOGENOM" id="CLU_989560_0_0_11"/>
<dbReference type="RefSeq" id="WP_011434836.1">
    <property type="nucleotide sequence ID" value="NC_007777.1"/>
</dbReference>
<evidence type="ECO:0000256" key="1">
    <source>
        <dbReference type="SAM" id="MobiDB-lite"/>
    </source>
</evidence>
<name>Q2JG34_FRACC</name>
<evidence type="ECO:0000256" key="2">
    <source>
        <dbReference type="SAM" id="Phobius"/>
    </source>
</evidence>
<keyword evidence="2" id="KW-0812">Transmembrane</keyword>
<keyword evidence="2" id="KW-0472">Membrane</keyword>
<feature type="compositionally biased region" description="Basic and acidic residues" evidence="1">
    <location>
        <begin position="74"/>
        <end position="100"/>
    </location>
</feature>
<dbReference type="KEGG" id="fra:Francci3_0371"/>
<evidence type="ECO:0000313" key="4">
    <source>
        <dbReference type="Proteomes" id="UP000001937"/>
    </source>
</evidence>
<feature type="transmembrane region" description="Helical" evidence="2">
    <location>
        <begin position="6"/>
        <end position="28"/>
    </location>
</feature>
<reference evidence="3 4" key="1">
    <citation type="journal article" date="2007" name="Genome Res.">
        <title>Genome characteristics of facultatively symbiotic Frankia sp. strains reflect host range and host plant biogeography.</title>
        <authorList>
            <person name="Normand P."/>
            <person name="Lapierre P."/>
            <person name="Tisa L.S."/>
            <person name="Gogarten J.P."/>
            <person name="Alloisio N."/>
            <person name="Bagnarol E."/>
            <person name="Bassi C.A."/>
            <person name="Berry A.M."/>
            <person name="Bickhart D.M."/>
            <person name="Choisne N."/>
            <person name="Couloux A."/>
            <person name="Cournoyer B."/>
            <person name="Cruveiller S."/>
            <person name="Daubin V."/>
            <person name="Demange N."/>
            <person name="Francino M.P."/>
            <person name="Goltsman E."/>
            <person name="Huang Y."/>
            <person name="Kopp O.R."/>
            <person name="Labarre L."/>
            <person name="Lapidus A."/>
            <person name="Lavire C."/>
            <person name="Marechal J."/>
            <person name="Martinez M."/>
            <person name="Mastronunzio J.E."/>
            <person name="Mullin B.C."/>
            <person name="Niemann J."/>
            <person name="Pujic P."/>
            <person name="Rawnsley T."/>
            <person name="Rouy Z."/>
            <person name="Schenowitz C."/>
            <person name="Sellstedt A."/>
            <person name="Tavares F."/>
            <person name="Tomkins J.P."/>
            <person name="Vallenet D."/>
            <person name="Valverde C."/>
            <person name="Wall L.G."/>
            <person name="Wang Y."/>
            <person name="Medigue C."/>
            <person name="Benson D.R."/>
        </authorList>
    </citation>
    <scope>NUCLEOTIDE SEQUENCE [LARGE SCALE GENOMIC DNA]</scope>
    <source>
        <strain evidence="4">DSM 45818 / CECT 9043 / CcI3</strain>
    </source>
</reference>
<proteinExistence type="predicted"/>
<gene>
    <name evidence="3" type="ordered locus">Francci3_0371</name>
</gene>